<keyword evidence="10" id="KW-1185">Reference proteome</keyword>
<dbReference type="CDD" id="cd01115">
    <property type="entry name" value="SLC13_permease"/>
    <property type="match status" value="1"/>
</dbReference>
<feature type="transmembrane region" description="Helical" evidence="7">
    <location>
        <begin position="567"/>
        <end position="598"/>
    </location>
</feature>
<feature type="transmembrane region" description="Helical" evidence="7">
    <location>
        <begin position="618"/>
        <end position="643"/>
    </location>
</feature>
<accession>A0AAV5RU65</accession>
<feature type="transmembrane region" description="Helical" evidence="7">
    <location>
        <begin position="972"/>
        <end position="995"/>
    </location>
</feature>
<evidence type="ECO:0000313" key="10">
    <source>
        <dbReference type="Proteomes" id="UP001377567"/>
    </source>
</evidence>
<keyword evidence="5 7" id="KW-0472">Membrane</keyword>
<feature type="region of interest" description="Disordered" evidence="6">
    <location>
        <begin position="296"/>
        <end position="338"/>
    </location>
</feature>
<dbReference type="EMBL" id="BTGD01000003">
    <property type="protein sequence ID" value="GMM54948.1"/>
    <property type="molecule type" value="Genomic_DNA"/>
</dbReference>
<dbReference type="GO" id="GO:0006817">
    <property type="term" value="P:phosphate ion transport"/>
    <property type="evidence" value="ECO:0007669"/>
    <property type="project" value="TreeGrafter"/>
</dbReference>
<feature type="transmembrane region" description="Helical" evidence="7">
    <location>
        <begin position="788"/>
        <end position="808"/>
    </location>
</feature>
<feature type="transmembrane region" description="Helical" evidence="7">
    <location>
        <begin position="708"/>
        <end position="727"/>
    </location>
</feature>
<evidence type="ECO:0000259" key="8">
    <source>
        <dbReference type="PROSITE" id="PS51382"/>
    </source>
</evidence>
<feature type="compositionally biased region" description="Polar residues" evidence="6">
    <location>
        <begin position="297"/>
        <end position="316"/>
    </location>
</feature>
<evidence type="ECO:0000256" key="1">
    <source>
        <dbReference type="ARBA" id="ARBA00004141"/>
    </source>
</evidence>
<feature type="transmembrane region" description="Helical" evidence="7">
    <location>
        <begin position="664"/>
        <end position="688"/>
    </location>
</feature>
<dbReference type="PROSITE" id="PS51382">
    <property type="entry name" value="SPX"/>
    <property type="match status" value="1"/>
</dbReference>
<name>A0AAV5RU65_MAUHU</name>
<gene>
    <name evidence="9" type="ORF">DAKH74_015640</name>
</gene>
<reference evidence="9 10" key="1">
    <citation type="journal article" date="2023" name="Elife">
        <title>Identification of key yeast species and microbe-microbe interactions impacting larval growth of Drosophila in the wild.</title>
        <authorList>
            <person name="Mure A."/>
            <person name="Sugiura Y."/>
            <person name="Maeda R."/>
            <person name="Honda K."/>
            <person name="Sakurai N."/>
            <person name="Takahashi Y."/>
            <person name="Watada M."/>
            <person name="Katoh T."/>
            <person name="Gotoh A."/>
            <person name="Gotoh Y."/>
            <person name="Taniguchi I."/>
            <person name="Nakamura K."/>
            <person name="Hayashi T."/>
            <person name="Katayama T."/>
            <person name="Uemura T."/>
            <person name="Hattori Y."/>
        </authorList>
    </citation>
    <scope>NUCLEOTIDE SEQUENCE [LARGE SCALE GENOMIC DNA]</scope>
    <source>
        <strain evidence="9 10">KH-74</strain>
    </source>
</reference>
<feature type="transmembrane region" description="Helical" evidence="7">
    <location>
        <begin position="534"/>
        <end position="555"/>
    </location>
</feature>
<feature type="transmembrane region" description="Helical" evidence="7">
    <location>
        <begin position="748"/>
        <end position="768"/>
    </location>
</feature>
<feature type="transmembrane region" description="Helical" evidence="7">
    <location>
        <begin position="884"/>
        <end position="915"/>
    </location>
</feature>
<keyword evidence="4 7" id="KW-1133">Transmembrane helix</keyword>
<organism evidence="9 10">
    <name type="scientific">Maudiozyma humilis</name>
    <name type="common">Sour dough yeast</name>
    <name type="synonym">Kazachstania humilis</name>
    <dbReference type="NCBI Taxonomy" id="51915"/>
    <lineage>
        <taxon>Eukaryota</taxon>
        <taxon>Fungi</taxon>
        <taxon>Dikarya</taxon>
        <taxon>Ascomycota</taxon>
        <taxon>Saccharomycotina</taxon>
        <taxon>Saccharomycetes</taxon>
        <taxon>Saccharomycetales</taxon>
        <taxon>Saccharomycetaceae</taxon>
        <taxon>Maudiozyma</taxon>
    </lineage>
</organism>
<feature type="compositionally biased region" description="Acidic residues" evidence="6">
    <location>
        <begin position="321"/>
        <end position="338"/>
    </location>
</feature>
<dbReference type="GO" id="GO:0005886">
    <property type="term" value="C:plasma membrane"/>
    <property type="evidence" value="ECO:0007669"/>
    <property type="project" value="TreeGrafter"/>
</dbReference>
<feature type="transmembrane region" description="Helical" evidence="7">
    <location>
        <begin position="815"/>
        <end position="836"/>
    </location>
</feature>
<feature type="domain" description="SPX" evidence="8">
    <location>
        <begin position="76"/>
        <end position="412"/>
    </location>
</feature>
<dbReference type="Pfam" id="PF03600">
    <property type="entry name" value="CitMHS"/>
    <property type="match status" value="1"/>
</dbReference>
<evidence type="ECO:0000313" key="9">
    <source>
        <dbReference type="EMBL" id="GMM54948.1"/>
    </source>
</evidence>
<comment type="caution">
    <text evidence="9">The sequence shown here is derived from an EMBL/GenBank/DDBJ whole genome shotgun (WGS) entry which is preliminary data.</text>
</comment>
<dbReference type="InterPro" id="IPR004680">
    <property type="entry name" value="Cit_transptr-like_dom"/>
</dbReference>
<keyword evidence="3 7" id="KW-0812">Transmembrane</keyword>
<sequence>MSACSPAQTRPHNAAAVRRDTAHVGHGCAHPAARKIFAGRWPVQLCSAEGAQGCVWRLALALALAPVVRGAVAAQIRLSVALSVRCPRGCGLRSGAASSHYVDYNELKNQIYTLQTDELGPGAQSPYPDGVTDVPDPNSSNFATRLKRKLFKNSGAAAEGSVTASSAGANPFTDANSISHGKGKDEMFQEETIELQNIAGTQTNGAAAPPASASAKRHALSPFKKVGNKLFDSSSRRDSDSSDGKTLFNAYDAFYDSLTDQKLKIDDFYKRNEAKFFMKYDTLVKDLEKEHVIPTSRPASSTNLVGDAASTATQDAPPNLDTEEFDDEDDEEEALEDEDVFDNTQEETALLHYREFDIKSQKRSILKKNIVNLYIDLSQLKAFIELNKMGFSKITKKADKVLKFNMRAELIQTGEFYSDAYIFQKNTFTQLSNRINQLIDFYARITGTDNYQLAKQDLKSSLHDHIVWERSNTWKDMLGLLSQDGAINPELEGVDANAPLVGKLQIEYYSYPLPQSWYNARFFPFNNILLPKLFFTWKAAKIAFVILFTGILLGVKTFNDHVEGRCMALVECVALLWAFEALPLHITAMLVPLLVVLFKVLKDDNGDVMGAAAASSKILSSMWTSTIIILLAGFTLGEVLAQYNIARVIASWLLAGAGTKPRNVLLMAMGVVFFLSMWISNVAAPVLTYSLLSPILDPLDADTPMAKALVLGVAIAANIGGMSSPISSPQNIISMEYLKPYGINWGQFFAVALPAGILATLICWVLLFCTFKINTTKLEKFEPIKTRFTVKQWFICGVTIATIILWCVEAQIESAFGSSGQIAILPIVIFFGTGLLSTKDFNTFPWSIVILAMGGTALGSAVSSSGLLATIAKALQRRIEHDTTMAVLCIFGALMLVVGTFVSHTVSAIIIIPLVKEVGDELGDPKAAPILVFGCALLASAGMGLASSGFPNVTAISMIDKNSKPYLNMATFISRGVPCSIVVFLCVITLGYGIMSSILHGVAPA</sequence>
<dbReference type="PANTHER" id="PTHR10283:SF110">
    <property type="entry name" value="INORGANIC PHOSPHATE TRANSPORTER PHO87-RELATED"/>
    <property type="match status" value="1"/>
</dbReference>
<evidence type="ECO:0000256" key="5">
    <source>
        <dbReference type="ARBA" id="ARBA00023136"/>
    </source>
</evidence>
<dbReference type="PANTHER" id="PTHR10283">
    <property type="entry name" value="SOLUTE CARRIER FAMILY 13 MEMBER"/>
    <property type="match status" value="1"/>
</dbReference>
<evidence type="ECO:0000256" key="7">
    <source>
        <dbReference type="SAM" id="Phobius"/>
    </source>
</evidence>
<evidence type="ECO:0000256" key="3">
    <source>
        <dbReference type="ARBA" id="ARBA00022692"/>
    </source>
</evidence>
<protein>
    <recommendedName>
        <fullName evidence="8">SPX domain-containing protein</fullName>
    </recommendedName>
</protein>
<keyword evidence="2" id="KW-0813">Transport</keyword>
<feature type="transmembrane region" description="Helical" evidence="7">
    <location>
        <begin position="848"/>
        <end position="872"/>
    </location>
</feature>
<proteinExistence type="predicted"/>
<comment type="subcellular location">
    <subcellularLocation>
        <location evidence="1">Membrane</location>
        <topology evidence="1">Multi-pass membrane protein</topology>
    </subcellularLocation>
</comment>
<dbReference type="Pfam" id="PF03105">
    <property type="entry name" value="SPX"/>
    <property type="match status" value="1"/>
</dbReference>
<dbReference type="AlphaFoldDB" id="A0AAV5RU65"/>
<evidence type="ECO:0000256" key="6">
    <source>
        <dbReference type="SAM" id="MobiDB-lite"/>
    </source>
</evidence>
<dbReference type="GO" id="GO:0005315">
    <property type="term" value="F:phosphate transmembrane transporter activity"/>
    <property type="evidence" value="ECO:0007669"/>
    <property type="project" value="TreeGrafter"/>
</dbReference>
<feature type="transmembrane region" description="Helical" evidence="7">
    <location>
        <begin position="927"/>
        <end position="951"/>
    </location>
</feature>
<dbReference type="GO" id="GO:0006797">
    <property type="term" value="P:polyphosphate metabolic process"/>
    <property type="evidence" value="ECO:0007669"/>
    <property type="project" value="TreeGrafter"/>
</dbReference>
<evidence type="ECO:0000256" key="4">
    <source>
        <dbReference type="ARBA" id="ARBA00022989"/>
    </source>
</evidence>
<dbReference type="Proteomes" id="UP001377567">
    <property type="component" value="Unassembled WGS sequence"/>
</dbReference>
<evidence type="ECO:0000256" key="2">
    <source>
        <dbReference type="ARBA" id="ARBA00022448"/>
    </source>
</evidence>
<dbReference type="InterPro" id="IPR004331">
    <property type="entry name" value="SPX_dom"/>
</dbReference>